<name>A0ABU8NMH6_9SPHI</name>
<dbReference type="Pfam" id="PF08379">
    <property type="entry name" value="Bact_transglu_N"/>
    <property type="match status" value="1"/>
</dbReference>
<dbReference type="InterPro" id="IPR013589">
    <property type="entry name" value="Bac_transglu_N"/>
</dbReference>
<accession>A0ABU8NMH6</accession>
<proteinExistence type="predicted"/>
<gene>
    <name evidence="2" type="ORF">WAE58_13505</name>
</gene>
<comment type="caution">
    <text evidence="2">The sequence shown here is derived from an EMBL/GenBank/DDBJ whole genome shotgun (WGS) entry which is preliminary data.</text>
</comment>
<dbReference type="Pfam" id="PF01841">
    <property type="entry name" value="Transglut_core"/>
    <property type="match status" value="1"/>
</dbReference>
<dbReference type="PANTHER" id="PTHR33490">
    <property type="entry name" value="BLR5614 PROTEIN-RELATED"/>
    <property type="match status" value="1"/>
</dbReference>
<dbReference type="InterPro" id="IPR038765">
    <property type="entry name" value="Papain-like_cys_pep_sf"/>
</dbReference>
<sequence>MPEFKIKHITKYTYESPVRESVNHIILYPIEDQFQSVIKHTLKISGNPKVDVFTDYYGNKIGFFAYSERHRELEIYSELTVATIAKELPSETMFSEMQWMELEKLRYQVPYIDYLKWEAFNELDELKKITEQFLQSDLTPYRVAMDYCQYVYGHFKYIQGVTTVQTQIDEIWQIKSGVCQDFAHILCQMLRMAKIPAKYVSGYICPNKNGIRGEGATHAWVEAYIPDYGWLGLDPTNNCIANETYVRLALGRSFTDCSPVKGVYKGPSNHKLTVQVIIGYDNGTSDTQEPFAEENDLIAVSVIPTQGNSYRRNLELMQQIQQQQQQQ</sequence>
<dbReference type="InterPro" id="IPR002931">
    <property type="entry name" value="Transglutaminase-like"/>
</dbReference>
<dbReference type="Proteomes" id="UP001378956">
    <property type="component" value="Unassembled WGS sequence"/>
</dbReference>
<evidence type="ECO:0000313" key="3">
    <source>
        <dbReference type="Proteomes" id="UP001378956"/>
    </source>
</evidence>
<dbReference type="SUPFAM" id="SSF54001">
    <property type="entry name" value="Cysteine proteinases"/>
    <property type="match status" value="1"/>
</dbReference>
<dbReference type="Gene3D" id="3.10.620.30">
    <property type="match status" value="1"/>
</dbReference>
<protein>
    <submittedName>
        <fullName evidence="2">Transglutaminase family protein</fullName>
    </submittedName>
</protein>
<reference evidence="2 3" key="1">
    <citation type="submission" date="2024-03" db="EMBL/GenBank/DDBJ databases">
        <title>Sequence of Lycoming College Course Isolates.</title>
        <authorList>
            <person name="Plotts O."/>
            <person name="Newman J."/>
        </authorList>
    </citation>
    <scope>NUCLEOTIDE SEQUENCE [LARGE SCALE GENOMIC DNA]</scope>
    <source>
        <strain evidence="2 3">CJB-3</strain>
    </source>
</reference>
<dbReference type="RefSeq" id="WP_337716693.1">
    <property type="nucleotide sequence ID" value="NZ_JBBEUB010000004.1"/>
</dbReference>
<dbReference type="EMBL" id="JBBEUB010000004">
    <property type="protein sequence ID" value="MEJ2903454.1"/>
    <property type="molecule type" value="Genomic_DNA"/>
</dbReference>
<dbReference type="SMART" id="SM00460">
    <property type="entry name" value="TGc"/>
    <property type="match status" value="1"/>
</dbReference>
<organism evidence="2 3">
    <name type="scientific">Pedobacter panaciterrae</name>
    <dbReference type="NCBI Taxonomy" id="363849"/>
    <lineage>
        <taxon>Bacteria</taxon>
        <taxon>Pseudomonadati</taxon>
        <taxon>Bacteroidota</taxon>
        <taxon>Sphingobacteriia</taxon>
        <taxon>Sphingobacteriales</taxon>
        <taxon>Sphingobacteriaceae</taxon>
        <taxon>Pedobacter</taxon>
    </lineage>
</organism>
<evidence type="ECO:0000259" key="1">
    <source>
        <dbReference type="SMART" id="SM00460"/>
    </source>
</evidence>
<evidence type="ECO:0000313" key="2">
    <source>
        <dbReference type="EMBL" id="MEJ2903454.1"/>
    </source>
</evidence>
<feature type="domain" description="Transglutaminase-like" evidence="1">
    <location>
        <begin position="171"/>
        <end position="237"/>
    </location>
</feature>
<keyword evidence="3" id="KW-1185">Reference proteome</keyword>
<dbReference type="PANTHER" id="PTHR33490:SF6">
    <property type="entry name" value="SLL1049 PROTEIN"/>
    <property type="match status" value="1"/>
</dbReference>